<evidence type="ECO:0000313" key="3">
    <source>
        <dbReference type="Proteomes" id="UP000658225"/>
    </source>
</evidence>
<organism evidence="2 3">
    <name type="scientific">Sporosarcina limicola</name>
    <dbReference type="NCBI Taxonomy" id="34101"/>
    <lineage>
        <taxon>Bacteria</taxon>
        <taxon>Bacillati</taxon>
        <taxon>Bacillota</taxon>
        <taxon>Bacilli</taxon>
        <taxon>Bacillales</taxon>
        <taxon>Caryophanaceae</taxon>
        <taxon>Sporosarcina</taxon>
    </lineage>
</organism>
<accession>A0A927MFR7</accession>
<comment type="caution">
    <text evidence="2">The sequence shown here is derived from an EMBL/GenBank/DDBJ whole genome shotgun (WGS) entry which is preliminary data.</text>
</comment>
<name>A0A927MFR7_9BACL</name>
<evidence type="ECO:0000256" key="1">
    <source>
        <dbReference type="SAM" id="Phobius"/>
    </source>
</evidence>
<evidence type="ECO:0000313" key="2">
    <source>
        <dbReference type="EMBL" id="MBE1553645.1"/>
    </source>
</evidence>
<dbReference type="AlphaFoldDB" id="A0A927MFR7"/>
<reference evidence="2" key="1">
    <citation type="submission" date="2020-10" db="EMBL/GenBank/DDBJ databases">
        <title>Genomic Encyclopedia of Type Strains, Phase IV (KMG-IV): sequencing the most valuable type-strain genomes for metagenomic binning, comparative biology and taxonomic classification.</title>
        <authorList>
            <person name="Goeker M."/>
        </authorList>
    </citation>
    <scope>NUCLEOTIDE SEQUENCE</scope>
    <source>
        <strain evidence="2">DSM 13886</strain>
    </source>
</reference>
<keyword evidence="3" id="KW-1185">Reference proteome</keyword>
<keyword evidence="1" id="KW-0472">Membrane</keyword>
<feature type="transmembrane region" description="Helical" evidence="1">
    <location>
        <begin position="21"/>
        <end position="39"/>
    </location>
</feature>
<gene>
    <name evidence="2" type="ORF">H4683_000719</name>
</gene>
<keyword evidence="1" id="KW-0812">Transmembrane</keyword>
<sequence>MRFYILMKVLRLLIRKSRMDILLSIRLFLNNLLVLYYGFAHTEKTFKVFLFWGIENC</sequence>
<protein>
    <submittedName>
        <fullName evidence="2">Uncharacterized protein</fullName>
    </submittedName>
</protein>
<proteinExistence type="predicted"/>
<keyword evidence="1" id="KW-1133">Transmembrane helix</keyword>
<dbReference type="EMBL" id="JADBEL010000002">
    <property type="protein sequence ID" value="MBE1553645.1"/>
    <property type="molecule type" value="Genomic_DNA"/>
</dbReference>
<dbReference type="Proteomes" id="UP000658225">
    <property type="component" value="Unassembled WGS sequence"/>
</dbReference>